<feature type="signal peptide" evidence="1">
    <location>
        <begin position="1"/>
        <end position="21"/>
    </location>
</feature>
<sequence length="234" mass="25777">MSNIMCIVFVICSAMIGDIFGYHGHYGCDSDYQSDYDYRPPSRTPPSTWPVAIVPPVTQNREVFTNANALKMPNSVPGARIPITAYKKTNMTVYKRIVCTGGPVQQIQLNATFDTDSTCNGYDAWVSPFTYSATVNGREQDLTIGNFSQYYTYLNGNMYEVNFGEITAGPCKGDTFFSANAYVADDQLGCSGNGLGSASIDYINAQISGKTCNQVCTLDNRFHSYFRFNPALTN</sequence>
<reference evidence="2" key="1">
    <citation type="submission" date="2020-11" db="EMBL/GenBank/DDBJ databases">
        <authorList>
            <person name="Tran Van P."/>
        </authorList>
    </citation>
    <scope>NUCLEOTIDE SEQUENCE</scope>
</reference>
<dbReference type="AlphaFoldDB" id="A0A7R9LXK1"/>
<gene>
    <name evidence="2" type="ORF">ONB1V03_LOCUS7441</name>
</gene>
<evidence type="ECO:0000313" key="3">
    <source>
        <dbReference type="Proteomes" id="UP000728032"/>
    </source>
</evidence>
<dbReference type="Proteomes" id="UP000728032">
    <property type="component" value="Unassembled WGS sequence"/>
</dbReference>
<keyword evidence="1" id="KW-0732">Signal</keyword>
<name>A0A7R9LXK1_9ACAR</name>
<organism evidence="2">
    <name type="scientific">Oppiella nova</name>
    <dbReference type="NCBI Taxonomy" id="334625"/>
    <lineage>
        <taxon>Eukaryota</taxon>
        <taxon>Metazoa</taxon>
        <taxon>Ecdysozoa</taxon>
        <taxon>Arthropoda</taxon>
        <taxon>Chelicerata</taxon>
        <taxon>Arachnida</taxon>
        <taxon>Acari</taxon>
        <taxon>Acariformes</taxon>
        <taxon>Sarcoptiformes</taxon>
        <taxon>Oribatida</taxon>
        <taxon>Brachypylina</taxon>
        <taxon>Oppioidea</taxon>
        <taxon>Oppiidae</taxon>
        <taxon>Oppiella</taxon>
    </lineage>
</organism>
<dbReference type="EMBL" id="OC918618">
    <property type="protein sequence ID" value="CAD7649736.1"/>
    <property type="molecule type" value="Genomic_DNA"/>
</dbReference>
<dbReference type="OrthoDB" id="10392720at2759"/>
<proteinExistence type="predicted"/>
<evidence type="ECO:0000256" key="1">
    <source>
        <dbReference type="SAM" id="SignalP"/>
    </source>
</evidence>
<keyword evidence="3" id="KW-1185">Reference proteome</keyword>
<feature type="chain" id="PRO_5036211341" evidence="1">
    <location>
        <begin position="22"/>
        <end position="234"/>
    </location>
</feature>
<evidence type="ECO:0000313" key="2">
    <source>
        <dbReference type="EMBL" id="CAD7649736.1"/>
    </source>
</evidence>
<accession>A0A7R9LXK1</accession>
<dbReference type="EMBL" id="CAJPVJ010003793">
    <property type="protein sequence ID" value="CAG2167947.1"/>
    <property type="molecule type" value="Genomic_DNA"/>
</dbReference>
<protein>
    <submittedName>
        <fullName evidence="2">Uncharacterized protein</fullName>
    </submittedName>
</protein>